<gene>
    <name evidence="6" type="ORF">PYH69_14600</name>
</gene>
<dbReference type="SUPFAM" id="SSF159800">
    <property type="entry name" value="PrpR receptor domain-like"/>
    <property type="match status" value="1"/>
</dbReference>
<dbReference type="EMBL" id="CP118848">
    <property type="protein sequence ID" value="WHI59906.1"/>
    <property type="molecule type" value="Genomic_DNA"/>
</dbReference>
<dbReference type="InterPro" id="IPR058031">
    <property type="entry name" value="AAA_lid_NorR"/>
</dbReference>
<dbReference type="GO" id="GO:0006355">
    <property type="term" value="P:regulation of DNA-templated transcription"/>
    <property type="evidence" value="ECO:0007669"/>
    <property type="project" value="InterPro"/>
</dbReference>
<reference evidence="6" key="1">
    <citation type="journal article" date="2023" name="Antibiotics">
        <title>Prevalence and Molecular Characterization of Methicillin-Resistant Staphylococci (MRS) and Mammaliicocci (MRM) in Dromedary Camels from Algeria: First Detection of SCCmec-mecC Hybrid in Methicillin-Resistant Mammaliicoccus lentus.</title>
        <authorList>
            <person name="Belhout C."/>
            <person name="Boyen F."/>
            <person name="Vereecke N."/>
            <person name="Theuns S."/>
            <person name="Taibi N."/>
            <person name="Stegger M."/>
            <person name="de la Fe-Rodriguez P.Y."/>
            <person name="Bouayad L."/>
            <person name="Elgroud R."/>
            <person name="Butaye P."/>
        </authorList>
    </citation>
    <scope>NUCLEOTIDE SEQUENCE</scope>
    <source>
        <strain evidence="6">7048</strain>
    </source>
</reference>
<evidence type="ECO:0000313" key="6">
    <source>
        <dbReference type="EMBL" id="WHI59906.1"/>
    </source>
</evidence>
<feature type="domain" description="Sigma-54 factor interaction" evidence="5">
    <location>
        <begin position="415"/>
        <end position="483"/>
    </location>
</feature>
<sequence length="562" mass="64879">MIKVLFIAPYKGMAETLKSLLPIENFNIDIIVANLENAVDTSIKYEKNYDFIITRGGTAKLVKEVVNIPVIEIDINSYDIARVLSLTKNIDDDIALIGYENFTRGANMISDILKYDVEIYQIQKTDDLKGILGKLKERNISTVIGDVITVDKARHYGIRGILLTSGEEAILKSLSEGERFLNLYSELLNINNLHDEMFKALDTKYIILKRNSLEVVNTNLNNNDDLIMNLQNTLKSSNENKNGIIRLNFQNHIYELKQQSILNKEYLSYTIQKIATLKELSKLYDLNEAHKFVGSSDWAEKIFRNKNEYANLQQLLIYGEKYTSKRNLAIYLVKNKKSNNNLYELDFSKVNFNNLDLLMWKLSTINTATILFINIEKESHLNLLKELKKSINDSCDLIINVHSPIEISMNKIESFDVPKIFVPKLANRVNDLKPNIDIILTDLHINYGTKIIGVSNSALDILKTLPWEDNLKELKNKIYQLTKISPSNYINESDVQRAVKKWKADTFDNVYELISSRATLEEIEEEIILKVYELENYNKTKTAERLNITRTTLWKKLKKLEK</sequence>
<evidence type="ECO:0000256" key="4">
    <source>
        <dbReference type="ARBA" id="ARBA00023163"/>
    </source>
</evidence>
<keyword evidence="1" id="KW-0547">Nucleotide-binding</keyword>
<evidence type="ECO:0000256" key="3">
    <source>
        <dbReference type="ARBA" id="ARBA00023015"/>
    </source>
</evidence>
<dbReference type="AlphaFoldDB" id="A0AAX3W3I2"/>
<dbReference type="InterPro" id="IPR027417">
    <property type="entry name" value="P-loop_NTPase"/>
</dbReference>
<dbReference type="RefSeq" id="WP_282862150.1">
    <property type="nucleotide sequence ID" value="NZ_CP118848.1"/>
</dbReference>
<dbReference type="Pfam" id="PF25601">
    <property type="entry name" value="AAA_lid_14"/>
    <property type="match status" value="1"/>
</dbReference>
<dbReference type="GO" id="GO:0043565">
    <property type="term" value="F:sequence-specific DNA binding"/>
    <property type="evidence" value="ECO:0007669"/>
    <property type="project" value="InterPro"/>
</dbReference>
<dbReference type="InterPro" id="IPR002078">
    <property type="entry name" value="Sigma_54_int"/>
</dbReference>
<dbReference type="PANTHER" id="PTHR32071">
    <property type="entry name" value="TRANSCRIPTIONAL REGULATORY PROTEIN"/>
    <property type="match status" value="1"/>
</dbReference>
<dbReference type="InterPro" id="IPR009057">
    <property type="entry name" value="Homeodomain-like_sf"/>
</dbReference>
<dbReference type="Proteomes" id="UP001223261">
    <property type="component" value="Chromosome"/>
</dbReference>
<dbReference type="Gene3D" id="3.40.50.2300">
    <property type="match status" value="1"/>
</dbReference>
<evidence type="ECO:0000313" key="7">
    <source>
        <dbReference type="Proteomes" id="UP001223261"/>
    </source>
</evidence>
<organism evidence="6 7">
    <name type="scientific">Mammaliicoccus lentus</name>
    <name type="common">Staphylococcus lentus</name>
    <dbReference type="NCBI Taxonomy" id="42858"/>
    <lineage>
        <taxon>Bacteria</taxon>
        <taxon>Bacillati</taxon>
        <taxon>Bacillota</taxon>
        <taxon>Bacilli</taxon>
        <taxon>Bacillales</taxon>
        <taxon>Staphylococcaceae</taxon>
        <taxon>Mammaliicoccus</taxon>
    </lineage>
</organism>
<dbReference type="Pfam" id="PF02954">
    <property type="entry name" value="HTH_8"/>
    <property type="match status" value="1"/>
</dbReference>
<keyword evidence="4" id="KW-0804">Transcription</keyword>
<dbReference type="Pfam" id="PF06506">
    <property type="entry name" value="PrpR_N"/>
    <property type="match status" value="1"/>
</dbReference>
<accession>A0AAX3W3I2</accession>
<evidence type="ECO:0000256" key="1">
    <source>
        <dbReference type="ARBA" id="ARBA00022741"/>
    </source>
</evidence>
<evidence type="ECO:0000256" key="2">
    <source>
        <dbReference type="ARBA" id="ARBA00022840"/>
    </source>
</evidence>
<dbReference type="Gene3D" id="3.40.50.10660">
    <property type="entry name" value="PrpR receptor domain-like"/>
    <property type="match status" value="1"/>
</dbReference>
<proteinExistence type="predicted"/>
<dbReference type="InterPro" id="IPR010524">
    <property type="entry name" value="Sig_transdc_resp-reg_PrpR_N"/>
</dbReference>
<evidence type="ECO:0000259" key="5">
    <source>
        <dbReference type="PROSITE" id="PS50045"/>
    </source>
</evidence>
<dbReference type="Gene3D" id="1.10.8.60">
    <property type="match status" value="1"/>
</dbReference>
<protein>
    <submittedName>
        <fullName evidence="6">PrpR N-terminal domain-containing protein</fullName>
    </submittedName>
</protein>
<dbReference type="InterPro" id="IPR002197">
    <property type="entry name" value="HTH_Fis"/>
</dbReference>
<dbReference type="SUPFAM" id="SSF52540">
    <property type="entry name" value="P-loop containing nucleoside triphosphate hydrolases"/>
    <property type="match status" value="1"/>
</dbReference>
<dbReference type="SUPFAM" id="SSF46689">
    <property type="entry name" value="Homeodomain-like"/>
    <property type="match status" value="1"/>
</dbReference>
<keyword evidence="3" id="KW-0805">Transcription regulation</keyword>
<keyword evidence="2" id="KW-0067">ATP-binding</keyword>
<dbReference type="GO" id="GO:0005524">
    <property type="term" value="F:ATP binding"/>
    <property type="evidence" value="ECO:0007669"/>
    <property type="project" value="UniProtKB-KW"/>
</dbReference>
<dbReference type="PROSITE" id="PS50045">
    <property type="entry name" value="SIGMA54_INTERACT_4"/>
    <property type="match status" value="1"/>
</dbReference>
<name>A0AAX3W3I2_MAMLE</name>
<dbReference type="GO" id="GO:0000156">
    <property type="term" value="F:phosphorelay response regulator activity"/>
    <property type="evidence" value="ECO:0007669"/>
    <property type="project" value="InterPro"/>
</dbReference>
<dbReference type="PANTHER" id="PTHR32071:SF119">
    <property type="entry name" value="SIGMA L-DEPENDENT TRANSCRIPTIONAL REGULATOR YPLP-RELATED"/>
    <property type="match status" value="1"/>
</dbReference>
<dbReference type="Gene3D" id="1.10.10.60">
    <property type="entry name" value="Homeodomain-like"/>
    <property type="match status" value="1"/>
</dbReference>